<gene>
    <name evidence="1" type="ORF">JHL16_18195</name>
</gene>
<accession>A0ACC5R6Q5</accession>
<name>A0ACC5R6Q5_9HYPH</name>
<comment type="caution">
    <text evidence="1">The sequence shown here is derived from an EMBL/GenBank/DDBJ whole genome shotgun (WGS) entry which is preliminary data.</text>
</comment>
<protein>
    <submittedName>
        <fullName evidence="1">Helix-turn-helix domain-containing protein</fullName>
    </submittedName>
</protein>
<organism evidence="1 2">
    <name type="scientific">Taklimakanibacter albus</name>
    <dbReference type="NCBI Taxonomy" id="2800327"/>
    <lineage>
        <taxon>Bacteria</taxon>
        <taxon>Pseudomonadati</taxon>
        <taxon>Pseudomonadota</taxon>
        <taxon>Alphaproteobacteria</taxon>
        <taxon>Hyphomicrobiales</taxon>
        <taxon>Aestuariivirgaceae</taxon>
        <taxon>Taklimakanibacter</taxon>
    </lineage>
</organism>
<sequence>MSKSKKPKKPEPEKMWDEYAIKAEIRRNGQTLTSLARANGYEPSTFRAAFKKPISGANRAMAQYLGQPVQALWPKWFDDHGELIPARQRNSTHKIGSGERPERVAA</sequence>
<evidence type="ECO:0000313" key="1">
    <source>
        <dbReference type="EMBL" id="MBK1868290.1"/>
    </source>
</evidence>
<evidence type="ECO:0000313" key="2">
    <source>
        <dbReference type="Proteomes" id="UP000616151"/>
    </source>
</evidence>
<keyword evidence="2" id="KW-1185">Reference proteome</keyword>
<proteinExistence type="predicted"/>
<dbReference type="EMBL" id="JAENHL010000007">
    <property type="protein sequence ID" value="MBK1868290.1"/>
    <property type="molecule type" value="Genomic_DNA"/>
</dbReference>
<dbReference type="Proteomes" id="UP000616151">
    <property type="component" value="Unassembled WGS sequence"/>
</dbReference>
<reference evidence="1" key="1">
    <citation type="submission" date="2021-01" db="EMBL/GenBank/DDBJ databases">
        <authorList>
            <person name="Sun Q."/>
        </authorList>
    </citation>
    <scope>NUCLEOTIDE SEQUENCE</scope>
    <source>
        <strain evidence="1">YIM B02566</strain>
    </source>
</reference>